<evidence type="ECO:0000313" key="14">
    <source>
        <dbReference type="EMBL" id="SHK11698.1"/>
    </source>
</evidence>
<reference evidence="15" key="1">
    <citation type="submission" date="2016-11" db="EMBL/GenBank/DDBJ databases">
        <authorList>
            <person name="Varghese N."/>
            <person name="Submissions S."/>
        </authorList>
    </citation>
    <scope>NUCLEOTIDE SEQUENCE [LARGE SCALE GENOMIC DNA]</scope>
    <source>
        <strain evidence="15">DSM 26134</strain>
    </source>
</reference>
<evidence type="ECO:0000259" key="12">
    <source>
        <dbReference type="PROSITE" id="PS50109"/>
    </source>
</evidence>
<keyword evidence="9" id="KW-0472">Membrane</keyword>
<dbReference type="EC" id="2.7.13.3" evidence="2"/>
<dbReference type="Proteomes" id="UP000184474">
    <property type="component" value="Unassembled WGS sequence"/>
</dbReference>
<dbReference type="GO" id="GO:0000155">
    <property type="term" value="F:phosphorelay sensor kinase activity"/>
    <property type="evidence" value="ECO:0007669"/>
    <property type="project" value="InterPro"/>
</dbReference>
<keyword evidence="14" id="KW-0418">Kinase</keyword>
<dbReference type="PRINTS" id="PR00344">
    <property type="entry name" value="BCTRLSENSOR"/>
</dbReference>
<dbReference type="PANTHER" id="PTHR43547:SF2">
    <property type="entry name" value="HYBRID SIGNAL TRANSDUCTION HISTIDINE KINASE C"/>
    <property type="match status" value="1"/>
</dbReference>
<feature type="domain" description="Histidine kinase" evidence="12">
    <location>
        <begin position="863"/>
        <end position="1091"/>
    </location>
</feature>
<dbReference type="SMART" id="SM00387">
    <property type="entry name" value="HATPase_c"/>
    <property type="match status" value="1"/>
</dbReference>
<dbReference type="InterPro" id="IPR005467">
    <property type="entry name" value="His_kinase_dom"/>
</dbReference>
<evidence type="ECO:0000256" key="10">
    <source>
        <dbReference type="SAM" id="SignalP"/>
    </source>
</evidence>
<dbReference type="InterPro" id="IPR003594">
    <property type="entry name" value="HATPase_dom"/>
</dbReference>
<dbReference type="Gene3D" id="1.10.10.60">
    <property type="entry name" value="Homeodomain-like"/>
    <property type="match status" value="2"/>
</dbReference>
<feature type="coiled-coil region" evidence="8">
    <location>
        <begin position="808"/>
        <end position="856"/>
    </location>
</feature>
<evidence type="ECO:0000256" key="6">
    <source>
        <dbReference type="ARBA" id="ARBA00023163"/>
    </source>
</evidence>
<dbReference type="InterPro" id="IPR015943">
    <property type="entry name" value="WD40/YVTN_repeat-like_dom_sf"/>
</dbReference>
<proteinExistence type="predicted"/>
<keyword evidence="9" id="KW-1133">Transmembrane helix</keyword>
<gene>
    <name evidence="14" type="ORF">SAMN04488028_10348</name>
</gene>
<dbReference type="InterPro" id="IPR004358">
    <property type="entry name" value="Sig_transdc_His_kin-like_C"/>
</dbReference>
<dbReference type="InterPro" id="IPR036890">
    <property type="entry name" value="HATPase_C_sf"/>
</dbReference>
<keyword evidence="8" id="KW-0175">Coiled coil</keyword>
<keyword evidence="5" id="KW-0238">DNA-binding</keyword>
<protein>
    <recommendedName>
        <fullName evidence="2">histidine kinase</fullName>
        <ecNumber evidence="2">2.7.13.3</ecNumber>
    </recommendedName>
</protein>
<evidence type="ECO:0000256" key="1">
    <source>
        <dbReference type="ARBA" id="ARBA00000085"/>
    </source>
</evidence>
<dbReference type="GO" id="GO:0043565">
    <property type="term" value="F:sequence-specific DNA binding"/>
    <property type="evidence" value="ECO:0007669"/>
    <property type="project" value="InterPro"/>
</dbReference>
<keyword evidence="3 7" id="KW-0597">Phosphoprotein</keyword>
<dbReference type="Pfam" id="PF00072">
    <property type="entry name" value="Response_reg"/>
    <property type="match status" value="1"/>
</dbReference>
<feature type="modified residue" description="4-aspartylphosphate" evidence="7">
    <location>
        <position position="1187"/>
    </location>
</feature>
<dbReference type="RefSeq" id="WP_073121934.1">
    <property type="nucleotide sequence ID" value="NZ_FRAA01000003.1"/>
</dbReference>
<dbReference type="InterPro" id="IPR011006">
    <property type="entry name" value="CheY-like_superfamily"/>
</dbReference>
<keyword evidence="10" id="KW-0732">Signal</keyword>
<dbReference type="PROSITE" id="PS50109">
    <property type="entry name" value="HIS_KIN"/>
    <property type="match status" value="1"/>
</dbReference>
<evidence type="ECO:0000256" key="9">
    <source>
        <dbReference type="SAM" id="Phobius"/>
    </source>
</evidence>
<dbReference type="InterPro" id="IPR018062">
    <property type="entry name" value="HTH_AraC-typ_CS"/>
</dbReference>
<dbReference type="PANTHER" id="PTHR43547">
    <property type="entry name" value="TWO-COMPONENT HISTIDINE KINASE"/>
    <property type="match status" value="1"/>
</dbReference>
<dbReference type="STRING" id="156994.SAMN04488028_10348"/>
<feature type="chain" id="PRO_5009920173" description="histidine kinase" evidence="10">
    <location>
        <begin position="21"/>
        <end position="1394"/>
    </location>
</feature>
<dbReference type="Gene3D" id="3.40.50.2300">
    <property type="match status" value="1"/>
</dbReference>
<feature type="transmembrane region" description="Helical" evidence="9">
    <location>
        <begin position="789"/>
        <end position="809"/>
    </location>
</feature>
<evidence type="ECO:0000313" key="15">
    <source>
        <dbReference type="Proteomes" id="UP000184474"/>
    </source>
</evidence>
<keyword evidence="9" id="KW-0812">Transmembrane</keyword>
<dbReference type="InterPro" id="IPR011123">
    <property type="entry name" value="Y_Y_Y"/>
</dbReference>
<evidence type="ECO:0000256" key="2">
    <source>
        <dbReference type="ARBA" id="ARBA00012438"/>
    </source>
</evidence>
<evidence type="ECO:0000259" key="13">
    <source>
        <dbReference type="PROSITE" id="PS50110"/>
    </source>
</evidence>
<dbReference type="SUPFAM" id="SSF46689">
    <property type="entry name" value="Homeodomain-like"/>
    <property type="match status" value="1"/>
</dbReference>
<dbReference type="CDD" id="cd00075">
    <property type="entry name" value="HATPase"/>
    <property type="match status" value="1"/>
</dbReference>
<dbReference type="PROSITE" id="PS00041">
    <property type="entry name" value="HTH_ARAC_FAMILY_1"/>
    <property type="match status" value="1"/>
</dbReference>
<dbReference type="Pfam" id="PF12833">
    <property type="entry name" value="HTH_18"/>
    <property type="match status" value="1"/>
</dbReference>
<dbReference type="Gene3D" id="2.130.10.10">
    <property type="entry name" value="YVTN repeat-like/Quinoprotein amine dehydrogenase"/>
    <property type="match status" value="3"/>
</dbReference>
<dbReference type="SUPFAM" id="SSF55874">
    <property type="entry name" value="ATPase domain of HSP90 chaperone/DNA topoisomerase II/histidine kinase"/>
    <property type="match status" value="1"/>
</dbReference>
<dbReference type="Pfam" id="PF02518">
    <property type="entry name" value="HATPase_c"/>
    <property type="match status" value="1"/>
</dbReference>
<keyword evidence="14" id="KW-0808">Transferase</keyword>
<evidence type="ECO:0000256" key="4">
    <source>
        <dbReference type="ARBA" id="ARBA00023015"/>
    </source>
</evidence>
<evidence type="ECO:0000256" key="3">
    <source>
        <dbReference type="ARBA" id="ARBA00022553"/>
    </source>
</evidence>
<evidence type="ECO:0000256" key="7">
    <source>
        <dbReference type="PROSITE-ProRule" id="PRU00169"/>
    </source>
</evidence>
<organism evidence="14 15">
    <name type="scientific">Reichenbachiella agariperforans</name>
    <dbReference type="NCBI Taxonomy" id="156994"/>
    <lineage>
        <taxon>Bacteria</taxon>
        <taxon>Pseudomonadati</taxon>
        <taxon>Bacteroidota</taxon>
        <taxon>Cytophagia</taxon>
        <taxon>Cytophagales</taxon>
        <taxon>Reichenbachiellaceae</taxon>
        <taxon>Reichenbachiella</taxon>
    </lineage>
</organism>
<feature type="domain" description="HTH araC/xylS-type" evidence="11">
    <location>
        <begin position="1286"/>
        <end position="1385"/>
    </location>
</feature>
<dbReference type="FunFam" id="1.10.287.130:FF:000045">
    <property type="entry name" value="Two-component system sensor histidine kinase/response regulator"/>
    <property type="match status" value="1"/>
</dbReference>
<dbReference type="Gene3D" id="2.60.40.10">
    <property type="entry name" value="Immunoglobulins"/>
    <property type="match status" value="1"/>
</dbReference>
<dbReference type="InterPro" id="IPR001789">
    <property type="entry name" value="Sig_transdc_resp-reg_receiver"/>
</dbReference>
<dbReference type="Gene3D" id="3.30.565.10">
    <property type="entry name" value="Histidine kinase-like ATPase, C-terminal domain"/>
    <property type="match status" value="1"/>
</dbReference>
<dbReference type="Gene3D" id="1.10.287.130">
    <property type="match status" value="1"/>
</dbReference>
<dbReference type="PROSITE" id="PS01124">
    <property type="entry name" value="HTH_ARAC_FAMILY_2"/>
    <property type="match status" value="1"/>
</dbReference>
<dbReference type="InterPro" id="IPR013783">
    <property type="entry name" value="Ig-like_fold"/>
</dbReference>
<accession>A0A1M6PUT4</accession>
<keyword evidence="6" id="KW-0804">Transcription</keyword>
<evidence type="ECO:0000256" key="8">
    <source>
        <dbReference type="SAM" id="Coils"/>
    </source>
</evidence>
<comment type="catalytic activity">
    <reaction evidence="1">
        <text>ATP + protein L-histidine = ADP + protein N-phospho-L-histidine.</text>
        <dbReference type="EC" id="2.7.13.3"/>
    </reaction>
</comment>
<keyword evidence="15" id="KW-1185">Reference proteome</keyword>
<dbReference type="SUPFAM" id="SSF47384">
    <property type="entry name" value="Homodimeric domain of signal transducing histidine kinase"/>
    <property type="match status" value="1"/>
</dbReference>
<dbReference type="InterPro" id="IPR009057">
    <property type="entry name" value="Homeodomain-like_sf"/>
</dbReference>
<name>A0A1M6PUT4_REIAG</name>
<dbReference type="InterPro" id="IPR036097">
    <property type="entry name" value="HisK_dim/P_sf"/>
</dbReference>
<dbReference type="GO" id="GO:0003700">
    <property type="term" value="F:DNA-binding transcription factor activity"/>
    <property type="evidence" value="ECO:0007669"/>
    <property type="project" value="InterPro"/>
</dbReference>
<dbReference type="Pfam" id="PF00512">
    <property type="entry name" value="HisKA"/>
    <property type="match status" value="1"/>
</dbReference>
<dbReference type="SMART" id="SM00448">
    <property type="entry name" value="REC"/>
    <property type="match status" value="1"/>
</dbReference>
<sequence length="1394" mass="159040">MKIKLTLITLLLSICGGVYAVDTFQPQVADPMQEAWRYAFFPELDNKGVRSITSDMKSEVIWFGLDSGVARYDGYNWKYFTASDGIKGTAVQKMFLDKNDQVYAATKEGLYKLVNEQWASVFRLPAAVNLQFKVIKQLQSGRIICATNLGVILITEQKPIFLSNTLNITALKQQDAALAYLQIPSPLLLDQKFDNISDIFEVTKGELWISITHHLEDEKGDIMMFSEKEIANQQLTSYGLLSNYYNIDLGYEHHIMESSKGDIWIINKSNKVPALKFSNNQWRPVPYGKQFGDDEYSENILETEDGKIWISGIGNLYSLDTDGTWHKYNSETYKIPHGHIKIHSPGNSKLWIYENKASVTRVDLSQDRWLTYLGLNYQCTTDNGDTWFLDFEGNVITNQGGQWSKFTMRHGLIDNPVSLYADSENYIWAIGSDEGIAAASLLEDKQWIKMQFDSLSWGVDYRAVFESKDGSMWLGGSSDVYLDRGQSGGLVQIVNPHSQYRKIIYHKGRTNGLNQLNAYGITQSADNRIWIGGTGLCYFDKISWKYLDIPDLNDFVNDVQHDDKGTLYVGSRQHGLYIYENEQWTNYSMNNGLMSNNIISVCTSQNGDEVWLATDKDISYFNGRVWTNHIFPEKLTLSYEGGTIKTNQFDEVWISRSLREWKRRVYTGKKPDIAIKSKFNTYRFIKDTIAPQTEITVFAETVDNTGNTSIFWTGRHFFNKVSADNLSYSYQINDEPWSKFSSQSNHTFLGLTNGDYTFKVRAMDTEGNIDATPATVQFTVLPPVWKQPWFIILIGSLLLVIGYFIYVIMKKQEILEKLNGSLQSANTELESRNIEVQKQKDSLETAVQKIEELSNAKVKFFTNITHEFRTPLSLILGPIDKLSKDAPANATERNYYDLIKKNALRLQKLINQLLEIRRIEAGNLDLVLTENDIVSFAEGIKNLFTNQALDREINLQFHSDFSKLSIQYDQDKVEKVLFNLISNAFKHTPRKGQIKVSILQAEKYLMKDTDLEFIRLVVEDNGTGLDQEVMNTIFERFSVGHNNVEQFQKEENSGIGLSYIKDLIDAHKGNIKVESEPNQGTKFTVYIPENLEAQTSDLTTPVDKNFVSNYTHPTETYSVENELSLNLENTQTKDSTKQTILVVEDNVDMLSFIKSLLTPQYNILSASNGAQGQEVLSREYVDLIISDIMMPKIDGITLCESIKSDSTTSHLPVILLTALAMDSKRIKGYESGADSYIVKPFEPDLLLARVQNLIISREKLKEKYADNLKFKPKDIKVTSVDEEFLDKLSQLLEENVSDTQFDVGKLCEMVNMSHMHFIRKVKQLTGKKPVELLKTFRLTRAKQLLAQDKINVSQVGYMVGYDLPNSFTRAFKNEFGMSPTQFVQNPNTEHTKKT</sequence>
<keyword evidence="4" id="KW-0805">Transcription regulation</keyword>
<dbReference type="Pfam" id="PF07495">
    <property type="entry name" value="Y_Y_Y"/>
    <property type="match status" value="1"/>
</dbReference>
<feature type="domain" description="Response regulatory" evidence="13">
    <location>
        <begin position="1139"/>
        <end position="1254"/>
    </location>
</feature>
<dbReference type="EMBL" id="FRAA01000003">
    <property type="protein sequence ID" value="SHK11698.1"/>
    <property type="molecule type" value="Genomic_DNA"/>
</dbReference>
<evidence type="ECO:0000256" key="5">
    <source>
        <dbReference type="ARBA" id="ARBA00023125"/>
    </source>
</evidence>
<dbReference type="SUPFAM" id="SSF52172">
    <property type="entry name" value="CheY-like"/>
    <property type="match status" value="1"/>
</dbReference>
<dbReference type="SMART" id="SM00388">
    <property type="entry name" value="HisKA"/>
    <property type="match status" value="1"/>
</dbReference>
<dbReference type="SUPFAM" id="SSF63829">
    <property type="entry name" value="Calcium-dependent phosphotriesterase"/>
    <property type="match status" value="2"/>
</dbReference>
<dbReference type="SMART" id="SM00342">
    <property type="entry name" value="HTH_ARAC"/>
    <property type="match status" value="1"/>
</dbReference>
<evidence type="ECO:0000259" key="11">
    <source>
        <dbReference type="PROSITE" id="PS01124"/>
    </source>
</evidence>
<dbReference type="CDD" id="cd00082">
    <property type="entry name" value="HisKA"/>
    <property type="match status" value="1"/>
</dbReference>
<dbReference type="InterPro" id="IPR003661">
    <property type="entry name" value="HisK_dim/P_dom"/>
</dbReference>
<dbReference type="InterPro" id="IPR018060">
    <property type="entry name" value="HTH_AraC"/>
</dbReference>
<feature type="signal peptide" evidence="10">
    <location>
        <begin position="1"/>
        <end position="20"/>
    </location>
</feature>
<dbReference type="PROSITE" id="PS50110">
    <property type="entry name" value="RESPONSE_REGULATORY"/>
    <property type="match status" value="1"/>
</dbReference>